<reference evidence="1" key="2">
    <citation type="submission" date="2025-09" db="UniProtKB">
        <authorList>
            <consortium name="EnsemblPlants"/>
        </authorList>
    </citation>
    <scope>IDENTIFICATION</scope>
</reference>
<accession>A0ACD5T9A8</accession>
<dbReference type="Proteomes" id="UP001732700">
    <property type="component" value="Chromosome 1A"/>
</dbReference>
<dbReference type="EnsemblPlants" id="AVESA.00010b.r2.1AG0013910.1">
    <property type="protein sequence ID" value="AVESA.00010b.r2.1AG0013910.1.CDS.1"/>
    <property type="gene ID" value="AVESA.00010b.r2.1AG0013910"/>
</dbReference>
<evidence type="ECO:0000313" key="1">
    <source>
        <dbReference type="EnsemblPlants" id="AVESA.00010b.r2.1AG0013910.1.CDS.1"/>
    </source>
</evidence>
<reference evidence="1" key="1">
    <citation type="submission" date="2021-05" db="EMBL/GenBank/DDBJ databases">
        <authorList>
            <person name="Scholz U."/>
            <person name="Mascher M."/>
            <person name="Fiebig A."/>
        </authorList>
    </citation>
    <scope>NUCLEOTIDE SEQUENCE [LARGE SCALE GENOMIC DNA]</scope>
</reference>
<evidence type="ECO:0000313" key="2">
    <source>
        <dbReference type="Proteomes" id="UP001732700"/>
    </source>
</evidence>
<sequence length="243" mass="27398">MEKSSASGGAMARAGMDAGEDIESLLKRLNLKKGEKKGVKIGGERIANLKEEVKWLALGRVHTRKTFSAGSLFETMHHAWGLAKEIKPRILEENLFLFQAACLGDWKRIMEEGPWLFRDQGLVLGEYDGFSPVNSIPLNLLHVWIRIPKIPDLFKKEDVVRDLASKVGIVEKIELRPSIVENYVRARVKLNVDEPLMRFVTLELEDHRDLVFQVLYEKLPRFCGVCGLMGHVASECGDGVHPP</sequence>
<name>A0ACD5T9A8_AVESA</name>
<keyword evidence="2" id="KW-1185">Reference proteome</keyword>
<protein>
    <submittedName>
        <fullName evidence="1">Uncharacterized protein</fullName>
    </submittedName>
</protein>
<proteinExistence type="predicted"/>
<organism evidence="1 2">
    <name type="scientific">Avena sativa</name>
    <name type="common">Oat</name>
    <dbReference type="NCBI Taxonomy" id="4498"/>
    <lineage>
        <taxon>Eukaryota</taxon>
        <taxon>Viridiplantae</taxon>
        <taxon>Streptophyta</taxon>
        <taxon>Embryophyta</taxon>
        <taxon>Tracheophyta</taxon>
        <taxon>Spermatophyta</taxon>
        <taxon>Magnoliopsida</taxon>
        <taxon>Liliopsida</taxon>
        <taxon>Poales</taxon>
        <taxon>Poaceae</taxon>
        <taxon>BOP clade</taxon>
        <taxon>Pooideae</taxon>
        <taxon>Poodae</taxon>
        <taxon>Poeae</taxon>
        <taxon>Poeae Chloroplast Group 1 (Aveneae type)</taxon>
        <taxon>Aveninae</taxon>
        <taxon>Avena</taxon>
    </lineage>
</organism>